<feature type="region of interest" description="Disordered" evidence="4">
    <location>
        <begin position="721"/>
        <end position="757"/>
    </location>
</feature>
<feature type="region of interest" description="Disordered" evidence="4">
    <location>
        <begin position="457"/>
        <end position="478"/>
    </location>
</feature>
<dbReference type="GO" id="GO:0000435">
    <property type="term" value="P:positive regulation of transcription from RNA polymerase II promoter by galactose"/>
    <property type="evidence" value="ECO:0007669"/>
    <property type="project" value="TreeGrafter"/>
</dbReference>
<name>A0A0N1P2V9_9EURO</name>
<dbReference type="GO" id="GO:0000981">
    <property type="term" value="F:DNA-binding transcription factor activity, RNA polymerase II-specific"/>
    <property type="evidence" value="ECO:0007669"/>
    <property type="project" value="TreeGrafter"/>
</dbReference>
<evidence type="ECO:0000256" key="2">
    <source>
        <dbReference type="ARBA" id="ARBA00023163"/>
    </source>
</evidence>
<keyword evidence="2" id="KW-0804">Transcription</keyword>
<dbReference type="PANTHER" id="PTHR47424:SF5">
    <property type="entry name" value="ZN(II)2CYS6 TRANSCRIPTION FACTOR (EUROFUNG)"/>
    <property type="match status" value="1"/>
</dbReference>
<dbReference type="GO" id="GO:0006351">
    <property type="term" value="P:DNA-templated transcription"/>
    <property type="evidence" value="ECO:0007669"/>
    <property type="project" value="InterPro"/>
</dbReference>
<dbReference type="CDD" id="cd12148">
    <property type="entry name" value="fungal_TF_MHR"/>
    <property type="match status" value="1"/>
</dbReference>
<keyword evidence="1" id="KW-0805">Transcription regulation</keyword>
<gene>
    <name evidence="6" type="ORF">AB675_1960</name>
</gene>
<accession>A0A0N1P2V9</accession>
<feature type="compositionally biased region" description="Low complexity" evidence="4">
    <location>
        <begin position="745"/>
        <end position="757"/>
    </location>
</feature>
<keyword evidence="7" id="KW-1185">Reference proteome</keyword>
<keyword evidence="3" id="KW-0539">Nucleus</keyword>
<dbReference type="OrthoDB" id="3362851at2759"/>
<dbReference type="Pfam" id="PF04082">
    <property type="entry name" value="Fungal_trans"/>
    <property type="match status" value="1"/>
</dbReference>
<dbReference type="AlphaFoldDB" id="A0A0N1P2V9"/>
<evidence type="ECO:0000259" key="5">
    <source>
        <dbReference type="SMART" id="SM00906"/>
    </source>
</evidence>
<dbReference type="InterPro" id="IPR051127">
    <property type="entry name" value="Fungal_SecMet_Regulators"/>
</dbReference>
<feature type="domain" description="Xylanolytic transcriptional activator regulatory" evidence="5">
    <location>
        <begin position="315"/>
        <end position="401"/>
    </location>
</feature>
<dbReference type="PANTHER" id="PTHR47424">
    <property type="entry name" value="REGULATORY PROTEIN GAL4"/>
    <property type="match status" value="1"/>
</dbReference>
<dbReference type="GO" id="GO:0008270">
    <property type="term" value="F:zinc ion binding"/>
    <property type="evidence" value="ECO:0007669"/>
    <property type="project" value="InterPro"/>
</dbReference>
<evidence type="ECO:0000256" key="4">
    <source>
        <dbReference type="SAM" id="MobiDB-lite"/>
    </source>
</evidence>
<evidence type="ECO:0000256" key="3">
    <source>
        <dbReference type="ARBA" id="ARBA00023242"/>
    </source>
</evidence>
<feature type="region of interest" description="Disordered" evidence="4">
    <location>
        <begin position="76"/>
        <end position="95"/>
    </location>
</feature>
<feature type="compositionally biased region" description="Low complexity" evidence="4">
    <location>
        <begin position="725"/>
        <end position="737"/>
    </location>
</feature>
<sequence>MSAAENTLQWRASLRDVPMVPQSSVMSLHRASTTSSTIEKSLQEYRAILQKLFPNVHPEQLAGMSREKLIDLISKTGPFQAPSPVTPGQEEKQLGSHADAGTLEQLQPLPEEPEDTFQPLDRARTFSSVSEEVNILSLTGKESSSYLGISSVMAVLRVILWLDPECQTFVTPDQNTAVNLAREWSRTPSILELGSSTTPVDEPKPSTWSEPAIIDAYFQYAHPATPIVDEQTFRDTYLAANRTDSRWLLLVNSVLTIGSIAASTSAASTTHEYYFILAREHLTVDTLGTAHIETVQALALLSGYYLHYVQEAGLANAIMGATLRMSTMLGLHRDFSEGLGPSREASNLSKASFSIEMRRRIWWSLFMLDTWAGSTLGRPSMGRMSPAVTSKVPREPIGGSETCLQLMHDSIRFCQISTRLEDSLAVSPNMDDLERQSLDTSLSEWYQQSSVVSDQTSISNASQYHSPHSTLSSAHDQSDPPGILLTKNLMRWRYHLSRVILHRPALLWWAMRSHRQTTSTKTSKPAVLDASRRAAIETCRTVTSELITDICANWTTSSLPPSTMSAWHATSLLYQAVMVPLLSLFSEAHDQAVTNQSRQLIDVSIDAFEEMQRWCKGAKRSLEVVTQIMLQMPTDEMLLGDHTDGMNDPMGMNAFGGSSASASISGGIDSGGLGTPATLPPASQITHTIVCSNKYTRTTNHHLPSHNQPTPNDLPLSIFRRSLWSPPSHNPTPSNNPFIHPGAGTTPSASSTSAHSNSAYLESSTNNLLDSLTWSQGWTDTNYPFETPRLGWDPMAMHGWVGGIDPAVNGGGSNGYEYFAAAGGGQHQGEAGGQR</sequence>
<protein>
    <submittedName>
        <fullName evidence="6">Regulatory protein GAL4</fullName>
    </submittedName>
</protein>
<reference evidence="6 7" key="1">
    <citation type="submission" date="2015-06" db="EMBL/GenBank/DDBJ databases">
        <title>Draft genome of the ant-associated black yeast Phialophora attae CBS 131958.</title>
        <authorList>
            <person name="Moreno L.F."/>
            <person name="Stielow B.J."/>
            <person name="de Hoog S."/>
            <person name="Vicente V.A."/>
            <person name="Weiss V.A."/>
            <person name="de Vries M."/>
            <person name="Cruz L.M."/>
            <person name="Souza E.M."/>
        </authorList>
    </citation>
    <scope>NUCLEOTIDE SEQUENCE [LARGE SCALE GENOMIC DNA]</scope>
    <source>
        <strain evidence="6 7">CBS 131958</strain>
    </source>
</reference>
<dbReference type="RefSeq" id="XP_018002999.1">
    <property type="nucleotide sequence ID" value="XM_018141891.1"/>
</dbReference>
<evidence type="ECO:0000313" key="7">
    <source>
        <dbReference type="Proteomes" id="UP000038010"/>
    </source>
</evidence>
<dbReference type="SMART" id="SM00906">
    <property type="entry name" value="Fungal_trans"/>
    <property type="match status" value="1"/>
</dbReference>
<feature type="compositionally biased region" description="Polar residues" evidence="4">
    <location>
        <begin position="457"/>
        <end position="475"/>
    </location>
</feature>
<dbReference type="EMBL" id="LFJN01000006">
    <property type="protein sequence ID" value="KPI43036.1"/>
    <property type="molecule type" value="Genomic_DNA"/>
</dbReference>
<dbReference type="InterPro" id="IPR007219">
    <property type="entry name" value="XnlR_reg_dom"/>
</dbReference>
<evidence type="ECO:0000313" key="6">
    <source>
        <dbReference type="EMBL" id="KPI43036.1"/>
    </source>
</evidence>
<organism evidence="6 7">
    <name type="scientific">Cyphellophora attinorum</name>
    <dbReference type="NCBI Taxonomy" id="1664694"/>
    <lineage>
        <taxon>Eukaryota</taxon>
        <taxon>Fungi</taxon>
        <taxon>Dikarya</taxon>
        <taxon>Ascomycota</taxon>
        <taxon>Pezizomycotina</taxon>
        <taxon>Eurotiomycetes</taxon>
        <taxon>Chaetothyriomycetidae</taxon>
        <taxon>Chaetothyriales</taxon>
        <taxon>Cyphellophoraceae</taxon>
        <taxon>Cyphellophora</taxon>
    </lineage>
</organism>
<dbReference type="GO" id="GO:0000978">
    <property type="term" value="F:RNA polymerase II cis-regulatory region sequence-specific DNA binding"/>
    <property type="evidence" value="ECO:0007669"/>
    <property type="project" value="TreeGrafter"/>
</dbReference>
<dbReference type="VEuPathDB" id="FungiDB:AB675_1960"/>
<evidence type="ECO:0000256" key="1">
    <source>
        <dbReference type="ARBA" id="ARBA00023015"/>
    </source>
</evidence>
<dbReference type="GeneID" id="28733771"/>
<comment type="caution">
    <text evidence="6">The sequence shown here is derived from an EMBL/GenBank/DDBJ whole genome shotgun (WGS) entry which is preliminary data.</text>
</comment>
<dbReference type="GO" id="GO:0005634">
    <property type="term" value="C:nucleus"/>
    <property type="evidence" value="ECO:0007669"/>
    <property type="project" value="TreeGrafter"/>
</dbReference>
<dbReference type="Proteomes" id="UP000038010">
    <property type="component" value="Unassembled WGS sequence"/>
</dbReference>
<proteinExistence type="predicted"/>